<proteinExistence type="predicted"/>
<dbReference type="SUPFAM" id="SSF51161">
    <property type="entry name" value="Trimeric LpxA-like enzymes"/>
    <property type="match status" value="1"/>
</dbReference>
<dbReference type="Gene3D" id="2.160.10.10">
    <property type="entry name" value="Hexapeptide repeat proteins"/>
    <property type="match status" value="1"/>
</dbReference>
<evidence type="ECO:0000313" key="2">
    <source>
        <dbReference type="Proteomes" id="UP000619260"/>
    </source>
</evidence>
<dbReference type="EMBL" id="BOPF01000009">
    <property type="protein sequence ID" value="GIJ46040.1"/>
    <property type="molecule type" value="Genomic_DNA"/>
</dbReference>
<keyword evidence="2" id="KW-1185">Reference proteome</keyword>
<gene>
    <name evidence="1" type="ORF">Val02_29260</name>
</gene>
<sequence>MENGPLLLRLGDRRPKIDPAAFVAPGAVVVGDVTIGARAGIWYATVVRGDTAPITVGAETNIQDGSVLHADPGAPLVVGARVTVGHRVVLHGAVVADDVLIGMGSVVMNHARIGAGSVVGAGALIVEGTEVPPGSLVLGAPGRVVRSLTAEERAGITEAAGRYVRRAAEHRAALVTHLQF</sequence>
<dbReference type="CDD" id="cd04645">
    <property type="entry name" value="LbH_gamma_CA_like"/>
    <property type="match status" value="1"/>
</dbReference>
<dbReference type="InterPro" id="IPR011004">
    <property type="entry name" value="Trimer_LpxA-like_sf"/>
</dbReference>
<dbReference type="Pfam" id="PF00132">
    <property type="entry name" value="Hexapep"/>
    <property type="match status" value="1"/>
</dbReference>
<accession>A0A8J3YL98</accession>
<dbReference type="Proteomes" id="UP000619260">
    <property type="component" value="Unassembled WGS sequence"/>
</dbReference>
<evidence type="ECO:0000313" key="1">
    <source>
        <dbReference type="EMBL" id="GIJ46040.1"/>
    </source>
</evidence>
<comment type="caution">
    <text evidence="1">The sequence shown here is derived from an EMBL/GenBank/DDBJ whole genome shotgun (WGS) entry which is preliminary data.</text>
</comment>
<dbReference type="RefSeq" id="WP_203899583.1">
    <property type="nucleotide sequence ID" value="NZ_BOPF01000009.1"/>
</dbReference>
<organism evidence="1 2">
    <name type="scientific">Virgisporangium aliadipatigenens</name>
    <dbReference type="NCBI Taxonomy" id="741659"/>
    <lineage>
        <taxon>Bacteria</taxon>
        <taxon>Bacillati</taxon>
        <taxon>Actinomycetota</taxon>
        <taxon>Actinomycetes</taxon>
        <taxon>Micromonosporales</taxon>
        <taxon>Micromonosporaceae</taxon>
        <taxon>Virgisporangium</taxon>
    </lineage>
</organism>
<dbReference type="InterPro" id="IPR001451">
    <property type="entry name" value="Hexapep"/>
</dbReference>
<protein>
    <submittedName>
        <fullName evidence="1">Gamma carbonic anhydrase family protein</fullName>
    </submittedName>
</protein>
<dbReference type="PANTHER" id="PTHR13061:SF29">
    <property type="entry name" value="GAMMA CARBONIC ANHYDRASE-LIKE 1, MITOCHONDRIAL-RELATED"/>
    <property type="match status" value="1"/>
</dbReference>
<dbReference type="AlphaFoldDB" id="A0A8J3YL98"/>
<dbReference type="InterPro" id="IPR047324">
    <property type="entry name" value="LbH_gamma_CA-like"/>
</dbReference>
<reference evidence="1" key="1">
    <citation type="submission" date="2021-01" db="EMBL/GenBank/DDBJ databases">
        <title>Whole genome shotgun sequence of Virgisporangium aliadipatigenens NBRC 105644.</title>
        <authorList>
            <person name="Komaki H."/>
            <person name="Tamura T."/>
        </authorList>
    </citation>
    <scope>NUCLEOTIDE SEQUENCE</scope>
    <source>
        <strain evidence="1">NBRC 105644</strain>
    </source>
</reference>
<dbReference type="InterPro" id="IPR050484">
    <property type="entry name" value="Transf_Hexapept/Carb_Anhydrase"/>
</dbReference>
<dbReference type="PANTHER" id="PTHR13061">
    <property type="entry name" value="DYNACTIN SUBUNIT P25"/>
    <property type="match status" value="1"/>
</dbReference>
<name>A0A8J3YL98_9ACTN</name>